<dbReference type="Proteomes" id="UP001199916">
    <property type="component" value="Unassembled WGS sequence"/>
</dbReference>
<organism evidence="1 2">
    <name type="scientific">Paenibacillus profundus</name>
    <dbReference type="NCBI Taxonomy" id="1173085"/>
    <lineage>
        <taxon>Bacteria</taxon>
        <taxon>Bacillati</taxon>
        <taxon>Bacillota</taxon>
        <taxon>Bacilli</taxon>
        <taxon>Bacillales</taxon>
        <taxon>Paenibacillaceae</taxon>
        <taxon>Paenibacillus</taxon>
    </lineage>
</organism>
<evidence type="ECO:0008006" key="3">
    <source>
        <dbReference type="Google" id="ProtNLM"/>
    </source>
</evidence>
<evidence type="ECO:0000313" key="1">
    <source>
        <dbReference type="EMBL" id="MCE5168759.1"/>
    </source>
</evidence>
<dbReference type="EMBL" id="JAJNBZ010000003">
    <property type="protein sequence ID" value="MCE5168759.1"/>
    <property type="molecule type" value="Genomic_DNA"/>
</dbReference>
<dbReference type="PANTHER" id="PTHR15852:SF54">
    <property type="entry name" value="PROTEIN SSUH2 HOMOLOG"/>
    <property type="match status" value="1"/>
</dbReference>
<name>A0ABS8YGX6_9BACL</name>
<comment type="caution">
    <text evidence="1">The sequence shown here is derived from an EMBL/GenBank/DDBJ whole genome shotgun (WGS) entry which is preliminary data.</text>
</comment>
<sequence>MDCYYCHGNGEMECLKCDGTGSQEETGECRTCQGHGYTPCLRCNGSGSLDYAFDEQDSIANILQSVYLSPNFSRGR</sequence>
<evidence type="ECO:0000313" key="2">
    <source>
        <dbReference type="Proteomes" id="UP001199916"/>
    </source>
</evidence>
<dbReference type="InterPro" id="IPR036410">
    <property type="entry name" value="HSP_DnaJ_Cys-rich_dom_sf"/>
</dbReference>
<protein>
    <recommendedName>
        <fullName evidence="3">Molecular chaperone DnaJ</fullName>
    </recommendedName>
</protein>
<keyword evidence="2" id="KW-1185">Reference proteome</keyword>
<reference evidence="1 2" key="1">
    <citation type="submission" date="2021-11" db="EMBL/GenBank/DDBJ databases">
        <title>Draft genome sequence of Paenibacillus profundus YoMME, a new Gram-positive bacteria with exoelectrogenic properties.</title>
        <authorList>
            <person name="Hubenova Y."/>
            <person name="Hubenova E."/>
            <person name="Manasiev Y."/>
            <person name="Peykov S."/>
            <person name="Mitov M."/>
        </authorList>
    </citation>
    <scope>NUCLEOTIDE SEQUENCE [LARGE SCALE GENOMIC DNA]</scope>
    <source>
        <strain evidence="1 2">YoMME</strain>
    </source>
</reference>
<dbReference type="PANTHER" id="PTHR15852">
    <property type="entry name" value="PLASTID TRANSCRIPTIONALLY ACTIVE PROTEIN"/>
    <property type="match status" value="1"/>
</dbReference>
<dbReference type="SUPFAM" id="SSF57938">
    <property type="entry name" value="DnaJ/Hsp40 cysteine-rich domain"/>
    <property type="match status" value="1"/>
</dbReference>
<gene>
    <name evidence="1" type="ORF">LQV63_05460</name>
</gene>
<dbReference type="RefSeq" id="WP_019423057.1">
    <property type="nucleotide sequence ID" value="NZ_JAJNBZ010000003.1"/>
</dbReference>
<accession>A0ABS8YGX6</accession>
<proteinExistence type="predicted"/>